<name>A0A537M8W9_9BACT</name>
<reference evidence="2 3" key="1">
    <citation type="journal article" date="2019" name="Nat. Microbiol.">
        <title>Mediterranean grassland soil C-N compound turnover is dependent on rainfall and depth, and is mediated by genomically divergent microorganisms.</title>
        <authorList>
            <person name="Diamond S."/>
            <person name="Andeer P.F."/>
            <person name="Li Z."/>
            <person name="Crits-Christoph A."/>
            <person name="Burstein D."/>
            <person name="Anantharaman K."/>
            <person name="Lane K.R."/>
            <person name="Thomas B.C."/>
            <person name="Pan C."/>
            <person name="Northen T.R."/>
            <person name="Banfield J.F."/>
        </authorList>
    </citation>
    <scope>NUCLEOTIDE SEQUENCE [LARGE SCALE GENOMIC DNA]</scope>
    <source>
        <strain evidence="2">NP_5</strain>
    </source>
</reference>
<dbReference type="InterPro" id="IPR029058">
    <property type="entry name" value="AB_hydrolase_fold"/>
</dbReference>
<dbReference type="Proteomes" id="UP000320393">
    <property type="component" value="Unassembled WGS sequence"/>
</dbReference>
<dbReference type="Pfam" id="PF06500">
    <property type="entry name" value="FrsA-like"/>
    <property type="match status" value="1"/>
</dbReference>
<comment type="caution">
    <text evidence="2">The sequence shown here is derived from an EMBL/GenBank/DDBJ whole genome shotgun (WGS) entry which is preliminary data.</text>
</comment>
<proteinExistence type="predicted"/>
<dbReference type="PANTHER" id="PTHR22946">
    <property type="entry name" value="DIENELACTONE HYDROLASE DOMAIN-CONTAINING PROTEIN-RELATED"/>
    <property type="match status" value="1"/>
</dbReference>
<organism evidence="2 3">
    <name type="scientific">Candidatus Segetimicrobium genomatis</name>
    <dbReference type="NCBI Taxonomy" id="2569760"/>
    <lineage>
        <taxon>Bacteria</taxon>
        <taxon>Bacillati</taxon>
        <taxon>Candidatus Sysuimicrobiota</taxon>
        <taxon>Candidatus Sysuimicrobiia</taxon>
        <taxon>Candidatus Sysuimicrobiales</taxon>
        <taxon>Candidatus Segetimicrobiaceae</taxon>
        <taxon>Candidatus Segetimicrobium</taxon>
    </lineage>
</organism>
<dbReference type="AlphaFoldDB" id="A0A537M8W9"/>
<keyword evidence="1 2" id="KW-0378">Hydrolase</keyword>
<dbReference type="SUPFAM" id="SSF53474">
    <property type="entry name" value="alpha/beta-Hydrolases"/>
    <property type="match status" value="1"/>
</dbReference>
<gene>
    <name evidence="2" type="ORF">E6H02_00495</name>
</gene>
<sequence>MPDDTLTRVVRTWEPRFIANGVDVNDYHWTVDRLEAWEQWYAAWTALGRKHEDLAREAAQAARQVTAGEASYRAAIAYHFAVFCWVHDREAYDAGHRKRIACYARALPYLDPPGERVEVPLEDIRIPGYLRKPRGVARPAVVLLLSGLDSVKEEHATFEIFFLRRGIATLTLDGPGQGETWYQMKMRVDFEVAASAAIDYLLAREDVDGARVGICGVSLGGYLAPRCAAFEPRLRAVASCGGLHSLEERRLHEGLHLARWLHIWGASTDDELREKSRGATLAGAARNIAAPLLVVHGQQDTLIPPEDAYRTYEQARGPKRWVCYPEGNHVCNNIIYKYRPLVADFMAEHLG</sequence>
<evidence type="ECO:0000313" key="2">
    <source>
        <dbReference type="EMBL" id="TMJ16689.1"/>
    </source>
</evidence>
<protein>
    <submittedName>
        <fullName evidence="2">Alpha/beta hydrolase</fullName>
    </submittedName>
</protein>
<evidence type="ECO:0000256" key="1">
    <source>
        <dbReference type="ARBA" id="ARBA00022801"/>
    </source>
</evidence>
<accession>A0A537M8W9</accession>
<dbReference type="GO" id="GO:0016787">
    <property type="term" value="F:hydrolase activity"/>
    <property type="evidence" value="ECO:0007669"/>
    <property type="project" value="UniProtKB-KW"/>
</dbReference>
<dbReference type="Gene3D" id="3.40.50.1820">
    <property type="entry name" value="alpha/beta hydrolase"/>
    <property type="match status" value="1"/>
</dbReference>
<dbReference type="Gene3D" id="1.20.1440.110">
    <property type="entry name" value="acylaminoacyl peptidase"/>
    <property type="match status" value="1"/>
</dbReference>
<dbReference type="PANTHER" id="PTHR22946:SF12">
    <property type="entry name" value="CONIDIAL PIGMENT BIOSYNTHESIS PROTEIN AYG1 (AFU_ORTHOLOGUE AFUA_2G17550)"/>
    <property type="match status" value="1"/>
</dbReference>
<dbReference type="EMBL" id="VBAM01000014">
    <property type="protein sequence ID" value="TMJ16689.1"/>
    <property type="molecule type" value="Genomic_DNA"/>
</dbReference>
<dbReference type="InterPro" id="IPR010520">
    <property type="entry name" value="FrsA-like"/>
</dbReference>
<dbReference type="InterPro" id="IPR050261">
    <property type="entry name" value="FrsA_esterase"/>
</dbReference>
<evidence type="ECO:0000313" key="3">
    <source>
        <dbReference type="Proteomes" id="UP000320393"/>
    </source>
</evidence>